<dbReference type="Proteomes" id="UP000006514">
    <property type="component" value="Unassembled WGS sequence"/>
</dbReference>
<name>J0WJR2_AURST</name>
<protein>
    <submittedName>
        <fullName evidence="1">Uncharacterized protein</fullName>
    </submittedName>
</protein>
<accession>J0WJR2</accession>
<gene>
    <name evidence="1" type="ORF">AURDEDRAFT_132108</name>
</gene>
<keyword evidence="2" id="KW-1185">Reference proteome</keyword>
<reference evidence="2" key="1">
    <citation type="journal article" date="2012" name="Science">
        <title>The Paleozoic origin of enzymatic lignin decomposition reconstructed from 31 fungal genomes.</title>
        <authorList>
            <person name="Floudas D."/>
            <person name="Binder M."/>
            <person name="Riley R."/>
            <person name="Barry K."/>
            <person name="Blanchette R.A."/>
            <person name="Henrissat B."/>
            <person name="Martinez A.T."/>
            <person name="Otillar R."/>
            <person name="Spatafora J.W."/>
            <person name="Yadav J.S."/>
            <person name="Aerts A."/>
            <person name="Benoit I."/>
            <person name="Boyd A."/>
            <person name="Carlson A."/>
            <person name="Copeland A."/>
            <person name="Coutinho P.M."/>
            <person name="de Vries R.P."/>
            <person name="Ferreira P."/>
            <person name="Findley K."/>
            <person name="Foster B."/>
            <person name="Gaskell J."/>
            <person name="Glotzer D."/>
            <person name="Gorecki P."/>
            <person name="Heitman J."/>
            <person name="Hesse C."/>
            <person name="Hori C."/>
            <person name="Igarashi K."/>
            <person name="Jurgens J.A."/>
            <person name="Kallen N."/>
            <person name="Kersten P."/>
            <person name="Kohler A."/>
            <person name="Kuees U."/>
            <person name="Kumar T.K.A."/>
            <person name="Kuo A."/>
            <person name="LaButti K."/>
            <person name="Larrondo L.F."/>
            <person name="Lindquist E."/>
            <person name="Ling A."/>
            <person name="Lombard V."/>
            <person name="Lucas S."/>
            <person name="Lundell T."/>
            <person name="Martin R."/>
            <person name="McLaughlin D.J."/>
            <person name="Morgenstern I."/>
            <person name="Morin E."/>
            <person name="Murat C."/>
            <person name="Nagy L.G."/>
            <person name="Nolan M."/>
            <person name="Ohm R.A."/>
            <person name="Patyshakuliyeva A."/>
            <person name="Rokas A."/>
            <person name="Ruiz-Duenas F.J."/>
            <person name="Sabat G."/>
            <person name="Salamov A."/>
            <person name="Samejima M."/>
            <person name="Schmutz J."/>
            <person name="Slot J.C."/>
            <person name="St John F."/>
            <person name="Stenlid J."/>
            <person name="Sun H."/>
            <person name="Sun S."/>
            <person name="Syed K."/>
            <person name="Tsang A."/>
            <person name="Wiebenga A."/>
            <person name="Young D."/>
            <person name="Pisabarro A."/>
            <person name="Eastwood D.C."/>
            <person name="Martin F."/>
            <person name="Cullen D."/>
            <person name="Grigoriev I.V."/>
            <person name="Hibbett D.S."/>
        </authorList>
    </citation>
    <scope>NUCLEOTIDE SEQUENCE [LARGE SCALE GENOMIC DNA]</scope>
    <source>
        <strain evidence="2">TFB10046</strain>
    </source>
</reference>
<evidence type="ECO:0000313" key="1">
    <source>
        <dbReference type="EMBL" id="EJD32513.1"/>
    </source>
</evidence>
<dbReference type="KEGG" id="adl:AURDEDRAFT_132108"/>
<feature type="non-terminal residue" evidence="1">
    <location>
        <position position="1"/>
    </location>
</feature>
<dbReference type="EMBL" id="JH688897">
    <property type="protein sequence ID" value="EJD32513.1"/>
    <property type="molecule type" value="Genomic_DNA"/>
</dbReference>
<dbReference type="AlphaFoldDB" id="J0WJR2"/>
<dbReference type="InParanoid" id="J0WJR2"/>
<sequence length="135" mass="15339">YQWGRSIDDEAVKMFWEHTVTSTRTPNDKYPYEWEVAANQSYKDYRILSAALDMRDDAIAEGGIEGWNREGMLELLKSRGDFSLRGDYETSNMAAENNKGLSIPRGAAKLSAPAFIASNTVRNEELEELLKELLK</sequence>
<proteinExistence type="predicted"/>
<evidence type="ECO:0000313" key="2">
    <source>
        <dbReference type="Proteomes" id="UP000006514"/>
    </source>
</evidence>
<organism evidence="1 2">
    <name type="scientific">Auricularia subglabra (strain TFB-10046 / SS5)</name>
    <name type="common">White-rot fungus</name>
    <name type="synonym">Auricularia delicata (strain TFB10046)</name>
    <dbReference type="NCBI Taxonomy" id="717982"/>
    <lineage>
        <taxon>Eukaryota</taxon>
        <taxon>Fungi</taxon>
        <taxon>Dikarya</taxon>
        <taxon>Basidiomycota</taxon>
        <taxon>Agaricomycotina</taxon>
        <taxon>Agaricomycetes</taxon>
        <taxon>Auriculariales</taxon>
        <taxon>Auriculariaceae</taxon>
        <taxon>Auricularia</taxon>
    </lineage>
</organism>